<dbReference type="HOGENOM" id="CLU_081297_7_1_10"/>
<organism evidence="9 10">
    <name type="scientific">Prevotella veroralis F0319</name>
    <dbReference type="NCBI Taxonomy" id="649761"/>
    <lineage>
        <taxon>Bacteria</taxon>
        <taxon>Pseudomonadati</taxon>
        <taxon>Bacteroidota</taxon>
        <taxon>Bacteroidia</taxon>
        <taxon>Bacteroidales</taxon>
        <taxon>Prevotellaceae</taxon>
        <taxon>Prevotella</taxon>
    </lineage>
</organism>
<keyword evidence="3" id="KW-0732">Signal</keyword>
<evidence type="ECO:0000313" key="9">
    <source>
        <dbReference type="EMBL" id="EEX19122.1"/>
    </source>
</evidence>
<feature type="domain" description="TM2" evidence="8">
    <location>
        <begin position="56"/>
        <end position="104"/>
    </location>
</feature>
<evidence type="ECO:0000259" key="8">
    <source>
        <dbReference type="Pfam" id="PF05154"/>
    </source>
</evidence>
<evidence type="ECO:0000256" key="3">
    <source>
        <dbReference type="ARBA" id="ARBA00022729"/>
    </source>
</evidence>
<reference evidence="9 10" key="1">
    <citation type="submission" date="2009-09" db="EMBL/GenBank/DDBJ databases">
        <authorList>
            <person name="Weinstock G."/>
            <person name="Sodergren E."/>
            <person name="Clifton S."/>
            <person name="Fulton L."/>
            <person name="Fulton B."/>
            <person name="Courtney L."/>
            <person name="Fronick C."/>
            <person name="Harrison M."/>
            <person name="Strong C."/>
            <person name="Farmer C."/>
            <person name="Delahaunty K."/>
            <person name="Markovic C."/>
            <person name="Hall O."/>
            <person name="Minx P."/>
            <person name="Tomlinson C."/>
            <person name="Mitreva M."/>
            <person name="Nelson J."/>
            <person name="Hou S."/>
            <person name="Wollam A."/>
            <person name="Pepin K.H."/>
            <person name="Johnson M."/>
            <person name="Bhonagiri V."/>
            <person name="Nash W.E."/>
            <person name="Warren W."/>
            <person name="Chinwalla A."/>
            <person name="Mardis E.R."/>
            <person name="Wilson R.K."/>
        </authorList>
    </citation>
    <scope>NUCLEOTIDE SEQUENCE [LARGE SCALE GENOMIC DNA]</scope>
    <source>
        <strain evidence="9 10">F0319</strain>
    </source>
</reference>
<comment type="caution">
    <text evidence="9">The sequence shown here is derived from an EMBL/GenBank/DDBJ whole genome shotgun (WGS) entry which is preliminary data.</text>
</comment>
<keyword evidence="10" id="KW-1185">Reference proteome</keyword>
<dbReference type="InterPro" id="IPR007829">
    <property type="entry name" value="TM2"/>
</dbReference>
<accession>C9MMS2</accession>
<evidence type="ECO:0000313" key="10">
    <source>
        <dbReference type="Proteomes" id="UP000003327"/>
    </source>
</evidence>
<keyword evidence="6" id="KW-0325">Glycoprotein</keyword>
<dbReference type="AlphaFoldDB" id="C9MMS2"/>
<name>C9MMS2_9BACT</name>
<dbReference type="Pfam" id="PF05154">
    <property type="entry name" value="TM2"/>
    <property type="match status" value="1"/>
</dbReference>
<keyword evidence="5 7" id="KW-0472">Membrane</keyword>
<dbReference type="GO" id="GO:0016020">
    <property type="term" value="C:membrane"/>
    <property type="evidence" value="ECO:0007669"/>
    <property type="project" value="UniProtKB-SubCell"/>
</dbReference>
<evidence type="ECO:0000256" key="7">
    <source>
        <dbReference type="SAM" id="Phobius"/>
    </source>
</evidence>
<sequence>MEYLTLKIKIMEQEKVNQLLMMMGSKIPSESLHSVREKLLDSDMNESDVLVLINSMKDPTISIILSILVGVLGVDRFYIGDIGLGVGKLLTGGGCYIWALVDIFLIMDATRQKNLELLLTHLR</sequence>
<evidence type="ECO:0000256" key="2">
    <source>
        <dbReference type="ARBA" id="ARBA00022692"/>
    </source>
</evidence>
<dbReference type="Proteomes" id="UP000003327">
    <property type="component" value="Unassembled WGS sequence"/>
</dbReference>
<dbReference type="InterPro" id="IPR050932">
    <property type="entry name" value="TM2D1-3-like"/>
</dbReference>
<proteinExistence type="predicted"/>
<keyword evidence="2 7" id="KW-0812">Transmembrane</keyword>
<evidence type="ECO:0000256" key="1">
    <source>
        <dbReference type="ARBA" id="ARBA00004141"/>
    </source>
</evidence>
<comment type="subcellular location">
    <subcellularLocation>
        <location evidence="1">Membrane</location>
        <topology evidence="1">Multi-pass membrane protein</topology>
    </subcellularLocation>
</comment>
<evidence type="ECO:0000256" key="5">
    <source>
        <dbReference type="ARBA" id="ARBA00023136"/>
    </source>
</evidence>
<feature type="transmembrane region" description="Helical" evidence="7">
    <location>
        <begin position="85"/>
        <end position="107"/>
    </location>
</feature>
<dbReference type="eggNOG" id="COG2314">
    <property type="taxonomic scope" value="Bacteria"/>
</dbReference>
<dbReference type="PANTHER" id="PTHR21016">
    <property type="entry name" value="BETA-AMYLOID BINDING PROTEIN-RELATED"/>
    <property type="match status" value="1"/>
</dbReference>
<dbReference type="PANTHER" id="PTHR21016:SF4">
    <property type="entry name" value="TM2 DOMAIN-CONTAINING PROTEIN 2"/>
    <property type="match status" value="1"/>
</dbReference>
<protein>
    <submittedName>
        <fullName evidence="9">TM2 domain protein</fullName>
    </submittedName>
</protein>
<evidence type="ECO:0000256" key="6">
    <source>
        <dbReference type="ARBA" id="ARBA00023180"/>
    </source>
</evidence>
<dbReference type="EMBL" id="ACVA01000019">
    <property type="protein sequence ID" value="EEX19122.1"/>
    <property type="molecule type" value="Genomic_DNA"/>
</dbReference>
<gene>
    <name evidence="9" type="ORF">HMPREF0973_00906</name>
</gene>
<evidence type="ECO:0000256" key="4">
    <source>
        <dbReference type="ARBA" id="ARBA00022989"/>
    </source>
</evidence>
<keyword evidence="4 7" id="KW-1133">Transmembrane helix</keyword>
<feature type="transmembrane region" description="Helical" evidence="7">
    <location>
        <begin position="60"/>
        <end position="79"/>
    </location>
</feature>